<gene>
    <name evidence="4" type="primary">lidA_2</name>
    <name evidence="4" type="ORF">Llan_0960</name>
</gene>
<sequence length="393" mass="44744">MKIDDFEKEIRDIAKFGLQTTKQVIEFFHTKVGEALLETFREERIKEEEMREAMFLQAQEEQEELAMLLSEMAAEKEEKEKELMLRGQDEPPPPPKAQEEPTKEKDKAKIGRFDHEIDYLNSQLEDVKQEITKATEKYENYDKNLKNVDDTISKLESETKNGTREDKIKAIEDEISKLEGTKEERDEKAQAIFKLIDDGLKLGGQEGEEMVAQAKKELEELNAKNLQIGTLKDMLAVTKGDKIMYKSNGETTTSFQEADFVVPKDKQLVKEGEEFYLLNQGEKLSDENRTTAKQDFDNAKGEMSSVKNLVSSNRSIEMGELDQKVKNLSDRITQLQTEKSQEDKRTTQTGPMMSSLSDTTNQSSNDLKVGGTGQQKTTSTQTPSSSETESFKI</sequence>
<feature type="compositionally biased region" description="Basic and acidic residues" evidence="2">
    <location>
        <begin position="73"/>
        <end position="89"/>
    </location>
</feature>
<reference evidence="4 5" key="1">
    <citation type="submission" date="2015-11" db="EMBL/GenBank/DDBJ databases">
        <title>Genomic analysis of 38 Legionella species identifies large and diverse effector repertoires.</title>
        <authorList>
            <person name="Burstein D."/>
            <person name="Amaro F."/>
            <person name="Zusman T."/>
            <person name="Lifshitz Z."/>
            <person name="Cohen O."/>
            <person name="Gilbert J.A."/>
            <person name="Pupko T."/>
            <person name="Shuman H.A."/>
            <person name="Segal G."/>
        </authorList>
    </citation>
    <scope>NUCLEOTIDE SEQUENCE [LARGE SCALE GENOMIC DNA]</scope>
    <source>
        <strain evidence="4 5">ATCC 49751</strain>
    </source>
</reference>
<evidence type="ECO:0000313" key="5">
    <source>
        <dbReference type="Proteomes" id="UP000054869"/>
    </source>
</evidence>
<feature type="compositionally biased region" description="Basic and acidic residues" evidence="2">
    <location>
        <begin position="283"/>
        <end position="300"/>
    </location>
</feature>
<dbReference type="STRING" id="45067.Llan_0960"/>
<feature type="region of interest" description="Disordered" evidence="2">
    <location>
        <begin position="280"/>
        <end position="393"/>
    </location>
</feature>
<accession>A0A0W0VS70</accession>
<protein>
    <submittedName>
        <fullName evidence="4">Dot/Icm system substrate protein LidA</fullName>
    </submittedName>
</protein>
<dbReference type="Pfam" id="PF18641">
    <property type="entry name" value="LidA_Long_CC"/>
    <property type="match status" value="1"/>
</dbReference>
<evidence type="ECO:0000313" key="4">
    <source>
        <dbReference type="EMBL" id="KTD22999.1"/>
    </source>
</evidence>
<feature type="region of interest" description="Disordered" evidence="2">
    <location>
        <begin position="73"/>
        <end position="110"/>
    </location>
</feature>
<evidence type="ECO:0000259" key="3">
    <source>
        <dbReference type="Pfam" id="PF18641"/>
    </source>
</evidence>
<dbReference type="InterPro" id="IPR041463">
    <property type="entry name" value="LidA_long_CC"/>
</dbReference>
<comment type="caution">
    <text evidence="4">The sequence shown here is derived from an EMBL/GenBank/DDBJ whole genome shotgun (WGS) entry which is preliminary data.</text>
</comment>
<name>A0A0W0VS70_9GAMM</name>
<dbReference type="PATRIC" id="fig|45067.4.peg.994"/>
<dbReference type="Gene3D" id="6.10.140.2010">
    <property type="match status" value="1"/>
</dbReference>
<proteinExistence type="predicted"/>
<feature type="coiled-coil region" evidence="1">
    <location>
        <begin position="117"/>
        <end position="231"/>
    </location>
</feature>
<dbReference type="RefSeq" id="WP_028374115.1">
    <property type="nucleotide sequence ID" value="NZ_CAAAJD010000043.1"/>
</dbReference>
<dbReference type="eggNOG" id="COG1196">
    <property type="taxonomic scope" value="Bacteria"/>
</dbReference>
<feature type="compositionally biased region" description="Polar residues" evidence="2">
    <location>
        <begin position="305"/>
        <end position="315"/>
    </location>
</feature>
<feature type="compositionally biased region" description="Polar residues" evidence="2">
    <location>
        <begin position="347"/>
        <end position="366"/>
    </location>
</feature>
<dbReference type="Proteomes" id="UP000054869">
    <property type="component" value="Unassembled WGS sequence"/>
</dbReference>
<feature type="compositionally biased region" description="Low complexity" evidence="2">
    <location>
        <begin position="374"/>
        <end position="393"/>
    </location>
</feature>
<organism evidence="4 5">
    <name type="scientific">Legionella lansingensis</name>
    <dbReference type="NCBI Taxonomy" id="45067"/>
    <lineage>
        <taxon>Bacteria</taxon>
        <taxon>Pseudomonadati</taxon>
        <taxon>Pseudomonadota</taxon>
        <taxon>Gammaproteobacteria</taxon>
        <taxon>Legionellales</taxon>
        <taxon>Legionellaceae</taxon>
        <taxon>Legionella</taxon>
    </lineage>
</organism>
<keyword evidence="1" id="KW-0175">Coiled coil</keyword>
<keyword evidence="5" id="KW-1185">Reference proteome</keyword>
<evidence type="ECO:0000256" key="2">
    <source>
        <dbReference type="SAM" id="MobiDB-lite"/>
    </source>
</evidence>
<dbReference type="EMBL" id="LNYI01000018">
    <property type="protein sequence ID" value="KTD22999.1"/>
    <property type="molecule type" value="Genomic_DNA"/>
</dbReference>
<feature type="domain" description="LidA long coiled-coil" evidence="3">
    <location>
        <begin position="166"/>
        <end position="348"/>
    </location>
</feature>
<dbReference type="AlphaFoldDB" id="A0A0W0VS70"/>
<feature type="compositionally biased region" description="Basic and acidic residues" evidence="2">
    <location>
        <begin position="97"/>
        <end position="110"/>
    </location>
</feature>
<evidence type="ECO:0000256" key="1">
    <source>
        <dbReference type="SAM" id="Coils"/>
    </source>
</evidence>
<dbReference type="OrthoDB" id="5647374at2"/>